<dbReference type="Pfam" id="PF05485">
    <property type="entry name" value="THAP"/>
    <property type="match status" value="2"/>
</dbReference>
<dbReference type="PANTHER" id="PTHR46600:SF11">
    <property type="entry name" value="THAP DOMAIN-CONTAINING PROTEIN 10"/>
    <property type="match status" value="1"/>
</dbReference>
<dbReference type="SMART" id="SM00980">
    <property type="entry name" value="THAP"/>
    <property type="match status" value="2"/>
</dbReference>
<dbReference type="InterPro" id="IPR026516">
    <property type="entry name" value="THAP1/10"/>
</dbReference>
<feature type="region of interest" description="Disordered" evidence="6">
    <location>
        <begin position="502"/>
        <end position="530"/>
    </location>
</feature>
<keyword evidence="1" id="KW-0479">Metal-binding</keyword>
<evidence type="ECO:0000256" key="6">
    <source>
        <dbReference type="SAM" id="MobiDB-lite"/>
    </source>
</evidence>
<keyword evidence="9" id="KW-1185">Reference proteome</keyword>
<dbReference type="GO" id="GO:0043565">
    <property type="term" value="F:sequence-specific DNA binding"/>
    <property type="evidence" value="ECO:0007669"/>
    <property type="project" value="InterPro"/>
</dbReference>
<dbReference type="Gene3D" id="6.20.210.20">
    <property type="entry name" value="THAP domain"/>
    <property type="match status" value="1"/>
</dbReference>
<evidence type="ECO:0000256" key="3">
    <source>
        <dbReference type="ARBA" id="ARBA00022833"/>
    </source>
</evidence>
<dbReference type="PANTHER" id="PTHR46600">
    <property type="entry name" value="THAP DOMAIN-CONTAINING"/>
    <property type="match status" value="1"/>
</dbReference>
<organism evidence="8 9">
    <name type="scientific">Dimorphilus gyrociliatus</name>
    <dbReference type="NCBI Taxonomy" id="2664684"/>
    <lineage>
        <taxon>Eukaryota</taxon>
        <taxon>Metazoa</taxon>
        <taxon>Spiralia</taxon>
        <taxon>Lophotrochozoa</taxon>
        <taxon>Annelida</taxon>
        <taxon>Polychaeta</taxon>
        <taxon>Polychaeta incertae sedis</taxon>
        <taxon>Dinophilidae</taxon>
        <taxon>Dimorphilus</taxon>
    </lineage>
</organism>
<protein>
    <submittedName>
        <fullName evidence="8">DgyrCDS8413</fullName>
    </submittedName>
</protein>
<dbReference type="AlphaFoldDB" id="A0A7I8VU27"/>
<evidence type="ECO:0000256" key="1">
    <source>
        <dbReference type="ARBA" id="ARBA00022723"/>
    </source>
</evidence>
<accession>A0A7I8VU27</accession>
<dbReference type="InterPro" id="IPR038441">
    <property type="entry name" value="THAP_Znf_sf"/>
</dbReference>
<name>A0A7I8VU27_9ANNE</name>
<sequence>MDVGQNKDISQIVKECVACQAIENEGGDERIQFFCFPQGQDANTIEQLTEWLKICPIGFKPNQESYLCSRHFGNTCYEDTENQTLKDGAIPDLKVNIRKEPISVEGNIEKDDKVVVKFKNVNENHIHQETGDCTPEAEITVETVLNSREAVVPTQEKTKRTGAKCAVKSCKNRRTQNVSDNFGNVLRWFSFPFEQKRFEQWAQALGYSKLTVSLRKLQVCSDHFGRDDFQNPSHFQTSALKKTAVPKTSNVLQIQSESIIEENNEDENSYLPTKRIKLDVSNETPNESSNLKALSNTSIAPNIAQTSSIREKEKQKIVECILPGSNTILKLPVPESVQPGHTFFVGRDDSGKVEQILIPVSDGDVQNISVGQRPIAIKSSKISQSHLNENIINKPKIVVSRGNMARVTSAIVLENRPQQNATIAPSNGAVVNPIQMQQIKPSSKNDNSKVLDLSKEDDIKSLLNIMKTSADKTGTPVTVNVKATPEQEKMLRRIISSGSISGSVRNTDQLNSTTTTSSLNSASANSSDMDKVKQIDDLSAQELREMCKTLIENHRKQSCTFSNMISKHKISSLNFKQKYYALKEEIDNKKSESFDKIYSSHNLTSAQKKFFQSQYEANYNAKEGKNIYWDEDTIKILLDFYFKSPSGYKALCSLFRLPSVEILTSHFQRIMRTLIDPPQNVRSIDAQTQKNESISTTENLKIYGSSSSRWLRTLEKFNCQNSDELVDGLLNLFDMYESSGGLFSDLKNNSTN</sequence>
<feature type="compositionally biased region" description="Low complexity" evidence="6">
    <location>
        <begin position="510"/>
        <end position="527"/>
    </location>
</feature>
<evidence type="ECO:0000313" key="9">
    <source>
        <dbReference type="Proteomes" id="UP000549394"/>
    </source>
</evidence>
<dbReference type="GO" id="GO:0008270">
    <property type="term" value="F:zinc ion binding"/>
    <property type="evidence" value="ECO:0007669"/>
    <property type="project" value="UniProtKB-KW"/>
</dbReference>
<dbReference type="SMART" id="SM00692">
    <property type="entry name" value="DM3"/>
    <property type="match status" value="2"/>
</dbReference>
<feature type="domain" description="THAP-type" evidence="7">
    <location>
        <begin position="161"/>
        <end position="249"/>
    </location>
</feature>
<dbReference type="EMBL" id="CAJFCJ010000011">
    <property type="protein sequence ID" value="CAD5119830.1"/>
    <property type="molecule type" value="Genomic_DNA"/>
</dbReference>
<feature type="domain" description="THAP-type" evidence="7">
    <location>
        <begin position="12"/>
        <end position="94"/>
    </location>
</feature>
<evidence type="ECO:0000259" key="7">
    <source>
        <dbReference type="PROSITE" id="PS50950"/>
    </source>
</evidence>
<evidence type="ECO:0000256" key="4">
    <source>
        <dbReference type="ARBA" id="ARBA00023125"/>
    </source>
</evidence>
<comment type="caution">
    <text evidence="8">The sequence shown here is derived from an EMBL/GenBank/DDBJ whole genome shotgun (WGS) entry which is preliminary data.</text>
</comment>
<gene>
    <name evidence="8" type="ORF">DGYR_LOCUS8016</name>
</gene>
<evidence type="ECO:0000256" key="2">
    <source>
        <dbReference type="ARBA" id="ARBA00022771"/>
    </source>
</evidence>
<keyword evidence="2 5" id="KW-0863">Zinc-finger</keyword>
<dbReference type="InterPro" id="IPR006612">
    <property type="entry name" value="THAP_Znf"/>
</dbReference>
<evidence type="ECO:0000256" key="5">
    <source>
        <dbReference type="PROSITE-ProRule" id="PRU00309"/>
    </source>
</evidence>
<dbReference type="Proteomes" id="UP000549394">
    <property type="component" value="Unassembled WGS sequence"/>
</dbReference>
<reference evidence="8 9" key="1">
    <citation type="submission" date="2020-08" db="EMBL/GenBank/DDBJ databases">
        <authorList>
            <person name="Hejnol A."/>
        </authorList>
    </citation>
    <scope>NUCLEOTIDE SEQUENCE [LARGE SCALE GENOMIC DNA]</scope>
</reference>
<dbReference type="OrthoDB" id="7312725at2759"/>
<proteinExistence type="predicted"/>
<evidence type="ECO:0000313" key="8">
    <source>
        <dbReference type="EMBL" id="CAD5119830.1"/>
    </source>
</evidence>
<keyword evidence="3" id="KW-0862">Zinc</keyword>
<dbReference type="PROSITE" id="PS50950">
    <property type="entry name" value="ZF_THAP"/>
    <property type="match status" value="2"/>
</dbReference>
<dbReference type="SUPFAM" id="SSF57716">
    <property type="entry name" value="Glucocorticoid receptor-like (DNA-binding domain)"/>
    <property type="match status" value="2"/>
</dbReference>
<keyword evidence="4 5" id="KW-0238">DNA-binding</keyword>